<reference evidence="1 2" key="1">
    <citation type="journal article" date="2018" name="Sci. Data">
        <title>The draft genome sequence of cork oak.</title>
        <authorList>
            <person name="Ramos A.M."/>
            <person name="Usie A."/>
            <person name="Barbosa P."/>
            <person name="Barros P.M."/>
            <person name="Capote T."/>
            <person name="Chaves I."/>
            <person name="Simoes F."/>
            <person name="Abreu I."/>
            <person name="Carrasquinho I."/>
            <person name="Faro C."/>
            <person name="Guimaraes J.B."/>
            <person name="Mendonca D."/>
            <person name="Nobrega F."/>
            <person name="Rodrigues L."/>
            <person name="Saibo N.J.M."/>
            <person name="Varela M.C."/>
            <person name="Egas C."/>
            <person name="Matos J."/>
            <person name="Miguel C.M."/>
            <person name="Oliveira M.M."/>
            <person name="Ricardo C.P."/>
            <person name="Goncalves S."/>
        </authorList>
    </citation>
    <scope>NUCLEOTIDE SEQUENCE [LARGE SCALE GENOMIC DNA]</scope>
    <source>
        <strain evidence="2">cv. HL8</strain>
    </source>
</reference>
<organism evidence="1 2">
    <name type="scientific">Quercus suber</name>
    <name type="common">Cork oak</name>
    <dbReference type="NCBI Taxonomy" id="58331"/>
    <lineage>
        <taxon>Eukaryota</taxon>
        <taxon>Viridiplantae</taxon>
        <taxon>Streptophyta</taxon>
        <taxon>Embryophyta</taxon>
        <taxon>Tracheophyta</taxon>
        <taxon>Spermatophyta</taxon>
        <taxon>Magnoliopsida</taxon>
        <taxon>eudicotyledons</taxon>
        <taxon>Gunneridae</taxon>
        <taxon>Pentapetalae</taxon>
        <taxon>rosids</taxon>
        <taxon>fabids</taxon>
        <taxon>Fagales</taxon>
        <taxon>Fagaceae</taxon>
        <taxon>Quercus</taxon>
    </lineage>
</organism>
<name>A0AAW0L2I4_QUESU</name>
<dbReference type="AlphaFoldDB" id="A0AAW0L2I4"/>
<evidence type="ECO:0000313" key="2">
    <source>
        <dbReference type="Proteomes" id="UP000237347"/>
    </source>
</evidence>
<sequence length="76" mass="8620">MARQRAKKTVKKVESSPVNDGNDIIENEAQFDKEVERQSGAIRAIRDVEIELGIALRSVPFCSSLAFRPINLIFRF</sequence>
<dbReference type="EMBL" id="PKMF04000170">
    <property type="protein sequence ID" value="KAK7845460.1"/>
    <property type="molecule type" value="Genomic_DNA"/>
</dbReference>
<protein>
    <submittedName>
        <fullName evidence="1">Uncharacterized protein</fullName>
    </submittedName>
</protein>
<gene>
    <name evidence="1" type="ORF">CFP56_009285</name>
</gene>
<comment type="caution">
    <text evidence="1">The sequence shown here is derived from an EMBL/GenBank/DDBJ whole genome shotgun (WGS) entry which is preliminary data.</text>
</comment>
<evidence type="ECO:0000313" key="1">
    <source>
        <dbReference type="EMBL" id="KAK7845460.1"/>
    </source>
</evidence>
<dbReference type="Proteomes" id="UP000237347">
    <property type="component" value="Unassembled WGS sequence"/>
</dbReference>
<proteinExistence type="predicted"/>
<keyword evidence="2" id="KW-1185">Reference proteome</keyword>
<accession>A0AAW0L2I4</accession>